<dbReference type="GeneID" id="63867079"/>
<protein>
    <submittedName>
        <fullName evidence="2">F-box domain-containing protein</fullName>
    </submittedName>
</protein>
<feature type="domain" description="F-box" evidence="1">
    <location>
        <begin position="3"/>
        <end position="48"/>
    </location>
</feature>
<gene>
    <name evidence="2" type="ORF">BO72DRAFT_521209</name>
</gene>
<proteinExistence type="predicted"/>
<dbReference type="PROSITE" id="PS50181">
    <property type="entry name" value="FBOX"/>
    <property type="match status" value="1"/>
</dbReference>
<dbReference type="PANTHER" id="PTHR42057">
    <property type="entry name" value="F-BOX DOMAIN PROTEIN (AFU_ORTHOLOGUE AFUA_4G00200)"/>
    <property type="match status" value="1"/>
</dbReference>
<reference evidence="2 3" key="1">
    <citation type="submission" date="2018-02" db="EMBL/GenBank/DDBJ databases">
        <title>The genomes of Aspergillus section Nigri reveals drivers in fungal speciation.</title>
        <authorList>
            <consortium name="DOE Joint Genome Institute"/>
            <person name="Vesth T.C."/>
            <person name="Nybo J."/>
            <person name="Theobald S."/>
            <person name="Brandl J."/>
            <person name="Frisvad J.C."/>
            <person name="Nielsen K.F."/>
            <person name="Lyhne E.K."/>
            <person name="Kogle M.E."/>
            <person name="Kuo A."/>
            <person name="Riley R."/>
            <person name="Clum A."/>
            <person name="Nolan M."/>
            <person name="Lipzen A."/>
            <person name="Salamov A."/>
            <person name="Henrissat B."/>
            <person name="Wiebenga A."/>
            <person name="De vries R.P."/>
            <person name="Grigoriev I.V."/>
            <person name="Mortensen U.H."/>
            <person name="Andersen M.R."/>
            <person name="Baker S.E."/>
        </authorList>
    </citation>
    <scope>NUCLEOTIDE SEQUENCE [LARGE SCALE GENOMIC DNA]</scope>
    <source>
        <strain evidence="2 3">CBS 313.89</strain>
    </source>
</reference>
<dbReference type="InterPro" id="IPR001810">
    <property type="entry name" value="F-box_dom"/>
</dbReference>
<dbReference type="RefSeq" id="XP_040796259.1">
    <property type="nucleotide sequence ID" value="XM_040949744.1"/>
</dbReference>
<evidence type="ECO:0000313" key="3">
    <source>
        <dbReference type="Proteomes" id="UP000249789"/>
    </source>
</evidence>
<dbReference type="PANTHER" id="PTHR42057:SF2">
    <property type="entry name" value="F-BOX DOMAIN PROTEIN (AFU_ORTHOLOGUE AFUA_4G00200)-RELATED"/>
    <property type="match status" value="1"/>
</dbReference>
<sequence>MTSTDLASLPLEIIHRVLYFMDLSSLCELALTNRRLSAISQRELLKVVTVYPRKESRERFQEILEDRTRARLVHRLYLDVSAWAGYFTQARYANQSNRDKEIFQLRRFMKLVPRLKELPSLRSIVLRFHPSCYVEDTWDDYFQSAEFRSCVMTEFLSAVASLDEPVKELSLCNFQNINPTDPTVVLNLTQILGSLRALRLNIANEHDEGNGENDLEQDEPHKFFPELPSFWLTPAAATLEHLTIYSSNYFGFYPKLDLRGVHLPRLKTLALGKYAFVHDSQLQWILSHGKTLTELYLDDTPILFEVSVYNKDRALLDSGRYTHKPGLREKHFATYDKRWHHYFRAFQAGLPHLRHFRYGRSELWWEDDMTPLERETGITVGMHDDSYMVFCDGFGPTPYMHTTIYDTDDEEPSYEGDGVDCVEEDQQALVGLLGKIGQPLEVEY</sequence>
<dbReference type="SUPFAM" id="SSF52047">
    <property type="entry name" value="RNI-like"/>
    <property type="match status" value="1"/>
</dbReference>
<dbReference type="EMBL" id="KZ824699">
    <property type="protein sequence ID" value="RAK72247.1"/>
    <property type="molecule type" value="Genomic_DNA"/>
</dbReference>
<dbReference type="InterPro" id="IPR036047">
    <property type="entry name" value="F-box-like_dom_sf"/>
</dbReference>
<dbReference type="VEuPathDB" id="FungiDB:BO72DRAFT_521209"/>
<accession>A0A8G1REB8</accession>
<dbReference type="SUPFAM" id="SSF81383">
    <property type="entry name" value="F-box domain"/>
    <property type="match status" value="1"/>
</dbReference>
<evidence type="ECO:0000259" key="1">
    <source>
        <dbReference type="PROSITE" id="PS50181"/>
    </source>
</evidence>
<dbReference type="Proteomes" id="UP000249789">
    <property type="component" value="Unassembled WGS sequence"/>
</dbReference>
<dbReference type="Pfam" id="PF00646">
    <property type="entry name" value="F-box"/>
    <property type="match status" value="1"/>
</dbReference>
<dbReference type="AlphaFoldDB" id="A0A8G1REB8"/>
<keyword evidence="3" id="KW-1185">Reference proteome</keyword>
<name>A0A8G1REB8_9EURO</name>
<evidence type="ECO:0000313" key="2">
    <source>
        <dbReference type="EMBL" id="RAK72247.1"/>
    </source>
</evidence>
<dbReference type="Gene3D" id="3.80.10.10">
    <property type="entry name" value="Ribonuclease Inhibitor"/>
    <property type="match status" value="1"/>
</dbReference>
<organism evidence="2 3">
    <name type="scientific">Aspergillus fijiensis CBS 313.89</name>
    <dbReference type="NCBI Taxonomy" id="1448319"/>
    <lineage>
        <taxon>Eukaryota</taxon>
        <taxon>Fungi</taxon>
        <taxon>Dikarya</taxon>
        <taxon>Ascomycota</taxon>
        <taxon>Pezizomycotina</taxon>
        <taxon>Eurotiomycetes</taxon>
        <taxon>Eurotiomycetidae</taxon>
        <taxon>Eurotiales</taxon>
        <taxon>Aspergillaceae</taxon>
        <taxon>Aspergillus</taxon>
    </lineage>
</organism>
<dbReference type="OrthoDB" id="3140657at2759"/>
<dbReference type="InterPro" id="IPR032675">
    <property type="entry name" value="LRR_dom_sf"/>
</dbReference>